<evidence type="ECO:0000313" key="2">
    <source>
        <dbReference type="Proteomes" id="UP001631969"/>
    </source>
</evidence>
<dbReference type="Proteomes" id="UP001631969">
    <property type="component" value="Unassembled WGS sequence"/>
</dbReference>
<gene>
    <name evidence="1" type="ORF">ACI1P1_15485</name>
</gene>
<name>A0ACC7P5V9_9BACL</name>
<comment type="caution">
    <text evidence="1">The sequence shown here is derived from an EMBL/GenBank/DDBJ whole genome shotgun (WGS) entry which is preliminary data.</text>
</comment>
<proteinExistence type="predicted"/>
<protein>
    <submittedName>
        <fullName evidence="1">Uncharacterized protein</fullName>
    </submittedName>
</protein>
<keyword evidence="2" id="KW-1185">Reference proteome</keyword>
<organism evidence="1 2">
    <name type="scientific">Paenibacillus mesotrionivorans</name>
    <dbReference type="NCBI Taxonomy" id="3160968"/>
    <lineage>
        <taxon>Bacteria</taxon>
        <taxon>Bacillati</taxon>
        <taxon>Bacillota</taxon>
        <taxon>Bacilli</taxon>
        <taxon>Bacillales</taxon>
        <taxon>Paenibacillaceae</taxon>
        <taxon>Paenibacillus</taxon>
    </lineage>
</organism>
<dbReference type="EMBL" id="JBJURJ010000009">
    <property type="protein sequence ID" value="MFM9329697.1"/>
    <property type="molecule type" value="Genomic_DNA"/>
</dbReference>
<evidence type="ECO:0000313" key="1">
    <source>
        <dbReference type="EMBL" id="MFM9329697.1"/>
    </source>
</evidence>
<reference evidence="1" key="1">
    <citation type="submission" date="2024-12" db="EMBL/GenBank/DDBJ databases">
        <authorList>
            <person name="Wu N."/>
        </authorList>
    </citation>
    <scope>NUCLEOTIDE SEQUENCE</scope>
    <source>
        <strain evidence="1">P15</strain>
    </source>
</reference>
<sequence length="196" mass="21715">MDFLSTLAGNLPFLIVVLAGLFSLFKKFSTPAGPQQKKPGQPRPLNRMPTFGGGPGEMKKTVRKAAPNPWEADHELKRRQEELEREQVEWRREERAEAERKAQWEEEESSRRAFAASGAGQQKPASKRSSPFQSTGAGSTAGTRLIPQSDSRKIGVRETTIAKTADGWTPEGEDLAKAVVWSEILGAPRSKRPYGR</sequence>
<accession>A0ACC7P5V9</accession>